<dbReference type="Proteomes" id="UP000000305">
    <property type="component" value="Unassembled WGS sequence"/>
</dbReference>
<dbReference type="EMBL" id="GL732558">
    <property type="protein sequence ID" value="EFX78083.1"/>
    <property type="molecule type" value="Genomic_DNA"/>
</dbReference>
<sequence>MEDMDMENMEPLHQSPTGPGLAAHRAVTLYSSSNNAQKSQDMRCKMLNIPCKFLLTHSHKMRDRYFSLSSQPRRIGPGGLESSLAAGYPTYLHSLSKGKMLSQHQKTDTIHY</sequence>
<reference evidence="2 3" key="1">
    <citation type="journal article" date="2011" name="Science">
        <title>The ecoresponsive genome of Daphnia pulex.</title>
        <authorList>
            <person name="Colbourne J.K."/>
            <person name="Pfrender M.E."/>
            <person name="Gilbert D."/>
            <person name="Thomas W.K."/>
            <person name="Tucker A."/>
            <person name="Oakley T.H."/>
            <person name="Tokishita S."/>
            <person name="Aerts A."/>
            <person name="Arnold G.J."/>
            <person name="Basu M.K."/>
            <person name="Bauer D.J."/>
            <person name="Caceres C.E."/>
            <person name="Carmel L."/>
            <person name="Casola C."/>
            <person name="Choi J.H."/>
            <person name="Detter J.C."/>
            <person name="Dong Q."/>
            <person name="Dusheyko S."/>
            <person name="Eads B.D."/>
            <person name="Frohlich T."/>
            <person name="Geiler-Samerotte K.A."/>
            <person name="Gerlach D."/>
            <person name="Hatcher P."/>
            <person name="Jogdeo S."/>
            <person name="Krijgsveld J."/>
            <person name="Kriventseva E.V."/>
            <person name="Kultz D."/>
            <person name="Laforsch C."/>
            <person name="Lindquist E."/>
            <person name="Lopez J."/>
            <person name="Manak J.R."/>
            <person name="Muller J."/>
            <person name="Pangilinan J."/>
            <person name="Patwardhan R.P."/>
            <person name="Pitluck S."/>
            <person name="Pritham E.J."/>
            <person name="Rechtsteiner A."/>
            <person name="Rho M."/>
            <person name="Rogozin I.B."/>
            <person name="Sakarya O."/>
            <person name="Salamov A."/>
            <person name="Schaack S."/>
            <person name="Shapiro H."/>
            <person name="Shiga Y."/>
            <person name="Skalitzky C."/>
            <person name="Smith Z."/>
            <person name="Souvorov A."/>
            <person name="Sung W."/>
            <person name="Tang Z."/>
            <person name="Tsuchiya D."/>
            <person name="Tu H."/>
            <person name="Vos H."/>
            <person name="Wang M."/>
            <person name="Wolf Y.I."/>
            <person name="Yamagata H."/>
            <person name="Yamada T."/>
            <person name="Ye Y."/>
            <person name="Shaw J.R."/>
            <person name="Andrews J."/>
            <person name="Crease T.J."/>
            <person name="Tang H."/>
            <person name="Lucas S.M."/>
            <person name="Robertson H.M."/>
            <person name="Bork P."/>
            <person name="Koonin E.V."/>
            <person name="Zdobnov E.M."/>
            <person name="Grigoriev I.V."/>
            <person name="Lynch M."/>
            <person name="Boore J.L."/>
        </authorList>
    </citation>
    <scope>NUCLEOTIDE SEQUENCE [LARGE SCALE GENOMIC DNA]</scope>
</reference>
<accession>E9GQ80</accession>
<keyword evidence="3" id="KW-1185">Reference proteome</keyword>
<dbReference type="InParanoid" id="E9GQ80"/>
<proteinExistence type="predicted"/>
<gene>
    <name evidence="2" type="ORF">DAPPUDRAFT_105312</name>
</gene>
<dbReference type="HOGENOM" id="CLU_2148351_0_0_1"/>
<dbReference type="AlphaFoldDB" id="E9GQ80"/>
<feature type="region of interest" description="Disordered" evidence="1">
    <location>
        <begin position="1"/>
        <end position="21"/>
    </location>
</feature>
<evidence type="ECO:0000313" key="3">
    <source>
        <dbReference type="Proteomes" id="UP000000305"/>
    </source>
</evidence>
<name>E9GQ80_DAPPU</name>
<evidence type="ECO:0000256" key="1">
    <source>
        <dbReference type="SAM" id="MobiDB-lite"/>
    </source>
</evidence>
<organism evidence="2 3">
    <name type="scientific">Daphnia pulex</name>
    <name type="common">Water flea</name>
    <dbReference type="NCBI Taxonomy" id="6669"/>
    <lineage>
        <taxon>Eukaryota</taxon>
        <taxon>Metazoa</taxon>
        <taxon>Ecdysozoa</taxon>
        <taxon>Arthropoda</taxon>
        <taxon>Crustacea</taxon>
        <taxon>Branchiopoda</taxon>
        <taxon>Diplostraca</taxon>
        <taxon>Cladocera</taxon>
        <taxon>Anomopoda</taxon>
        <taxon>Daphniidae</taxon>
        <taxon>Daphnia</taxon>
    </lineage>
</organism>
<evidence type="ECO:0000313" key="2">
    <source>
        <dbReference type="EMBL" id="EFX78083.1"/>
    </source>
</evidence>
<protein>
    <submittedName>
        <fullName evidence="2">Uncharacterized protein</fullName>
    </submittedName>
</protein>
<dbReference type="KEGG" id="dpx:DAPPUDRAFT_105312"/>